<comment type="subcellular location">
    <subcellularLocation>
        <location evidence="1">Secreted</location>
    </subcellularLocation>
</comment>
<evidence type="ECO:0000259" key="5">
    <source>
        <dbReference type="PROSITE" id="PS51378"/>
    </source>
</evidence>
<dbReference type="InterPro" id="IPR036574">
    <property type="entry name" value="Scorpion_toxin-like_sf"/>
</dbReference>
<evidence type="ECO:0000256" key="3">
    <source>
        <dbReference type="ARBA" id="ARBA00023157"/>
    </source>
</evidence>
<evidence type="ECO:0000313" key="6">
    <source>
        <dbReference type="EMBL" id="AMO66172.1"/>
    </source>
</evidence>
<feature type="chain" id="PRO_5007302601" evidence="4">
    <location>
        <begin position="22"/>
        <end position="78"/>
    </location>
</feature>
<dbReference type="GO" id="GO:0006959">
    <property type="term" value="P:humoral immune response"/>
    <property type="evidence" value="ECO:0007669"/>
    <property type="project" value="TreeGrafter"/>
</dbReference>
<keyword evidence="3" id="KW-1015">Disulfide bond</keyword>
<feature type="signal peptide" evidence="4">
    <location>
        <begin position="1"/>
        <end position="21"/>
    </location>
</feature>
<organism evidence="6">
    <name type="scientific">Locusta migratoria</name>
    <name type="common">Migratory locust</name>
    <dbReference type="NCBI Taxonomy" id="7004"/>
    <lineage>
        <taxon>Eukaryota</taxon>
        <taxon>Metazoa</taxon>
        <taxon>Ecdysozoa</taxon>
        <taxon>Arthropoda</taxon>
        <taxon>Hexapoda</taxon>
        <taxon>Insecta</taxon>
        <taxon>Pterygota</taxon>
        <taxon>Neoptera</taxon>
        <taxon>Polyneoptera</taxon>
        <taxon>Orthoptera</taxon>
        <taxon>Caelifera</taxon>
        <taxon>Acrididea</taxon>
        <taxon>Acridomorpha</taxon>
        <taxon>Acridoidea</taxon>
        <taxon>Acrididae</taxon>
        <taxon>Oedipodinae</taxon>
        <taxon>Locusta</taxon>
    </lineage>
</organism>
<dbReference type="Pfam" id="PF01097">
    <property type="entry name" value="Defensin_2"/>
    <property type="match status" value="1"/>
</dbReference>
<dbReference type="CDD" id="cd21806">
    <property type="entry name" value="DEFL_defensin-like"/>
    <property type="match status" value="1"/>
</dbReference>
<keyword evidence="2" id="KW-0964">Secreted</keyword>
<accession>A0A140IM55</accession>
<dbReference type="EMBL" id="KU516092">
    <property type="protein sequence ID" value="AMO66172.1"/>
    <property type="molecule type" value="mRNA"/>
</dbReference>
<dbReference type="SUPFAM" id="SSF57095">
    <property type="entry name" value="Scorpion toxin-like"/>
    <property type="match status" value="1"/>
</dbReference>
<dbReference type="Gene3D" id="3.30.30.10">
    <property type="entry name" value="Knottin, scorpion toxin-like"/>
    <property type="match status" value="1"/>
</dbReference>
<proteinExistence type="evidence at transcript level"/>
<reference evidence="6" key="2">
    <citation type="submission" date="2016-03" db="EMBL/GenBank/DDBJ databases">
        <title>Novel defensins and their expression dynamics after immune-challenge by microsporidian and fungal pathogens in locust, Locusta migratoria.</title>
        <authorList>
            <person name="Mohamed A.A."/>
            <person name="Zhang L."/>
            <person name="Zhang P."/>
        </authorList>
    </citation>
    <scope>NUCLEOTIDE SEQUENCE</scope>
</reference>
<dbReference type="PANTHER" id="PTHR13645">
    <property type="entry name" value="DEFENSIN"/>
    <property type="match status" value="1"/>
</dbReference>
<protein>
    <submittedName>
        <fullName evidence="6">Defensin 1</fullName>
    </submittedName>
</protein>
<evidence type="ECO:0000256" key="4">
    <source>
        <dbReference type="SAM" id="SignalP"/>
    </source>
</evidence>
<dbReference type="GO" id="GO:0042742">
    <property type="term" value="P:defense response to bacterium"/>
    <property type="evidence" value="ECO:0007669"/>
    <property type="project" value="TreeGrafter"/>
</dbReference>
<keyword evidence="4" id="KW-0732">Signal</keyword>
<dbReference type="InterPro" id="IPR001542">
    <property type="entry name" value="Defensin_invertebrate/fungal"/>
</dbReference>
<evidence type="ECO:0000256" key="1">
    <source>
        <dbReference type="ARBA" id="ARBA00004613"/>
    </source>
</evidence>
<dbReference type="PANTHER" id="PTHR13645:SF0">
    <property type="entry name" value="DEFENSIN"/>
    <property type="match status" value="1"/>
</dbReference>
<dbReference type="GO" id="GO:0005615">
    <property type="term" value="C:extracellular space"/>
    <property type="evidence" value="ECO:0007669"/>
    <property type="project" value="TreeGrafter"/>
</dbReference>
<dbReference type="AlphaFoldDB" id="A0A140IM55"/>
<dbReference type="PROSITE" id="PS51378">
    <property type="entry name" value="INVERT_DEFENSINS"/>
    <property type="match status" value="1"/>
</dbReference>
<feature type="domain" description="Invertebrate defensins family profile" evidence="5">
    <location>
        <begin position="37"/>
        <end position="78"/>
    </location>
</feature>
<sequence>MKTSTVAFLFALLAVASISSSAPVEEEQHEHGDRHVRFTCDALSAFGVADTACAVRCVAMNRGYAGGHCDQGVCHCRK</sequence>
<evidence type="ECO:0000256" key="2">
    <source>
        <dbReference type="ARBA" id="ARBA00022525"/>
    </source>
</evidence>
<reference evidence="6" key="1">
    <citation type="submission" date="2016-01" db="EMBL/GenBank/DDBJ databases">
        <authorList>
            <person name="Oliw E.H."/>
        </authorList>
    </citation>
    <scope>NUCLEOTIDE SEQUENCE</scope>
</reference>
<name>A0A140IM55_LOCMI</name>